<comment type="caution">
    <text evidence="3">The sequence shown here is derived from an EMBL/GenBank/DDBJ whole genome shotgun (WGS) entry which is preliminary data.</text>
</comment>
<evidence type="ECO:0000256" key="1">
    <source>
        <dbReference type="SAM" id="MobiDB-lite"/>
    </source>
</evidence>
<feature type="compositionally biased region" description="Low complexity" evidence="1">
    <location>
        <begin position="326"/>
        <end position="343"/>
    </location>
</feature>
<dbReference type="SMART" id="SM00293">
    <property type="entry name" value="PWWP"/>
    <property type="match status" value="1"/>
</dbReference>
<dbReference type="Proteomes" id="UP000191522">
    <property type="component" value="Unassembled WGS sequence"/>
</dbReference>
<organism evidence="3 4">
    <name type="scientific">Penicillium decumbens</name>
    <dbReference type="NCBI Taxonomy" id="69771"/>
    <lineage>
        <taxon>Eukaryota</taxon>
        <taxon>Fungi</taxon>
        <taxon>Dikarya</taxon>
        <taxon>Ascomycota</taxon>
        <taxon>Pezizomycotina</taxon>
        <taxon>Eurotiomycetes</taxon>
        <taxon>Eurotiomycetidae</taxon>
        <taxon>Eurotiales</taxon>
        <taxon>Aspergillaceae</taxon>
        <taxon>Penicillium</taxon>
    </lineage>
</organism>
<gene>
    <name evidence="3" type="ORF">PENDEC_c003G05391</name>
</gene>
<feature type="compositionally biased region" description="Basic residues" evidence="1">
    <location>
        <begin position="356"/>
        <end position="367"/>
    </location>
</feature>
<proteinExistence type="predicted"/>
<evidence type="ECO:0000313" key="3">
    <source>
        <dbReference type="EMBL" id="OQD76995.1"/>
    </source>
</evidence>
<dbReference type="PROSITE" id="PS50812">
    <property type="entry name" value="PWWP"/>
    <property type="match status" value="1"/>
</dbReference>
<sequence length="573" mass="63064">MPDDNPVTPPAEAEKPEDTNTSDNKPDEVSETVATSDDKTTETANATDDKKEPESENAELAASGDATESKDEDESAAAPADADAASAGTNGASAPAEKSAKDRRRSSGVGEKPKQLNRKKSQIRTTHLHAKPGEYYLARFRGYAPWPSIICDEEILPQTMLETRPVTAMQEDGTYRADYADDGKRAHERTFPVMFFNSNEFAWIINTALTPLDPADCKDVSPKNKSKSLLAAYEVAAEGHDLKYFKSLLADHQAAVQQEMDEAEAEENAKAAAKAEKAEKSKKTKRKSKGADTDVEMEDTGDKKPKSSKKRKNAEAEDEAEKVHTPAKTPKTSTKLKLTTPKAPAEENGKKTPASKTKKAPTKRGKAAAKEEEEEAAEAKEPEKQIDPEESKKKKEKEILFIRHKLQKGFISRDQPPQEDEMAAMGPYFDKLEKHADLEVSIIRSTKINKVLKMIVKLNSIPRDEEFNFRHRAMHILSSWKAVLDSDTPAPDKDSKPTANGGSKDDESAETPKLETEEEKELENKAGSDDTPMPDADADAGKDKPEEDKEEVTEDNEPAEKEPTEEKTVEASA</sequence>
<dbReference type="STRING" id="69771.A0A1V6PIX2"/>
<dbReference type="Gene3D" id="2.30.30.140">
    <property type="match status" value="1"/>
</dbReference>
<feature type="compositionally biased region" description="Basic and acidic residues" evidence="1">
    <location>
        <begin position="377"/>
        <end position="395"/>
    </location>
</feature>
<dbReference type="PANTHER" id="PTHR22910:SF6">
    <property type="entry name" value="PROTEIN MGARP"/>
    <property type="match status" value="1"/>
</dbReference>
<dbReference type="PANTHER" id="PTHR22910">
    <property type="entry name" value="PROTEIN MGARP"/>
    <property type="match status" value="1"/>
</dbReference>
<feature type="compositionally biased region" description="Basic and acidic residues" evidence="1">
    <location>
        <begin position="36"/>
        <end position="54"/>
    </location>
</feature>
<feature type="compositionally biased region" description="Low complexity" evidence="1">
    <location>
        <begin position="76"/>
        <end position="96"/>
    </location>
</feature>
<feature type="region of interest" description="Disordered" evidence="1">
    <location>
        <begin position="259"/>
        <end position="395"/>
    </location>
</feature>
<feature type="compositionally biased region" description="Basic residues" evidence="1">
    <location>
        <begin position="115"/>
        <end position="127"/>
    </location>
</feature>
<dbReference type="InterPro" id="IPR026093">
    <property type="entry name" value="MGARP"/>
</dbReference>
<dbReference type="EMBL" id="MDYL01000003">
    <property type="protein sequence ID" value="OQD76995.1"/>
    <property type="molecule type" value="Genomic_DNA"/>
</dbReference>
<dbReference type="SUPFAM" id="SSF63748">
    <property type="entry name" value="Tudor/PWWP/MBT"/>
    <property type="match status" value="1"/>
</dbReference>
<feature type="domain" description="PWWP" evidence="2">
    <location>
        <begin position="132"/>
        <end position="215"/>
    </location>
</feature>
<dbReference type="InterPro" id="IPR000313">
    <property type="entry name" value="PWWP_dom"/>
</dbReference>
<dbReference type="Pfam" id="PF00855">
    <property type="entry name" value="PWWP"/>
    <property type="match status" value="1"/>
</dbReference>
<feature type="compositionally biased region" description="Basic and acidic residues" evidence="1">
    <location>
        <begin position="558"/>
        <end position="573"/>
    </location>
</feature>
<dbReference type="OMA" id="WPVIVCD"/>
<evidence type="ECO:0000259" key="2">
    <source>
        <dbReference type="PROSITE" id="PS50812"/>
    </source>
</evidence>
<feature type="region of interest" description="Disordered" evidence="1">
    <location>
        <begin position="1"/>
        <end position="127"/>
    </location>
</feature>
<feature type="compositionally biased region" description="Basic and acidic residues" evidence="1">
    <location>
        <begin position="12"/>
        <end position="28"/>
    </location>
</feature>
<evidence type="ECO:0000313" key="4">
    <source>
        <dbReference type="Proteomes" id="UP000191522"/>
    </source>
</evidence>
<protein>
    <recommendedName>
        <fullName evidence="2">PWWP domain-containing protein</fullName>
    </recommendedName>
</protein>
<keyword evidence="4" id="KW-1185">Reference proteome</keyword>
<accession>A0A1V6PIX2</accession>
<dbReference type="AlphaFoldDB" id="A0A1V6PIX2"/>
<feature type="compositionally biased region" description="Basic and acidic residues" evidence="1">
    <location>
        <begin position="267"/>
        <end position="281"/>
    </location>
</feature>
<dbReference type="GO" id="GO:0005739">
    <property type="term" value="C:mitochondrion"/>
    <property type="evidence" value="ECO:0007669"/>
    <property type="project" value="InterPro"/>
</dbReference>
<name>A0A1V6PIX2_PENDC</name>
<feature type="compositionally biased region" description="Basic and acidic residues" evidence="1">
    <location>
        <begin position="503"/>
        <end position="515"/>
    </location>
</feature>
<feature type="region of interest" description="Disordered" evidence="1">
    <location>
        <begin position="485"/>
        <end position="573"/>
    </location>
</feature>
<feature type="compositionally biased region" description="Acidic residues" evidence="1">
    <location>
        <begin position="548"/>
        <end position="557"/>
    </location>
</feature>
<reference evidence="4" key="1">
    <citation type="journal article" date="2017" name="Nat. Microbiol.">
        <title>Global analysis of biosynthetic gene clusters reveals vast potential of secondary metabolite production in Penicillium species.</title>
        <authorList>
            <person name="Nielsen J.C."/>
            <person name="Grijseels S."/>
            <person name="Prigent S."/>
            <person name="Ji B."/>
            <person name="Dainat J."/>
            <person name="Nielsen K.F."/>
            <person name="Frisvad J.C."/>
            <person name="Workman M."/>
            <person name="Nielsen J."/>
        </authorList>
    </citation>
    <scope>NUCLEOTIDE SEQUENCE [LARGE SCALE GENOMIC DNA]</scope>
    <source>
        <strain evidence="4">IBT 11843</strain>
    </source>
</reference>
<dbReference type="OrthoDB" id="62853at2759"/>